<accession>A0A5N5X8N5</accession>
<dbReference type="AlphaFoldDB" id="A0A5N5X8N5"/>
<dbReference type="Proteomes" id="UP000326565">
    <property type="component" value="Unassembled WGS sequence"/>
</dbReference>
<evidence type="ECO:0000313" key="2">
    <source>
        <dbReference type="Proteomes" id="UP000326565"/>
    </source>
</evidence>
<reference evidence="1 2" key="1">
    <citation type="submission" date="2019-04" db="EMBL/GenBank/DDBJ databases">
        <title>Friends and foes A comparative genomics study of 23 Aspergillus species from section Flavi.</title>
        <authorList>
            <consortium name="DOE Joint Genome Institute"/>
            <person name="Kjaerbolling I."/>
            <person name="Vesth T."/>
            <person name="Frisvad J.C."/>
            <person name="Nybo J.L."/>
            <person name="Theobald S."/>
            <person name="Kildgaard S."/>
            <person name="Isbrandt T."/>
            <person name="Kuo A."/>
            <person name="Sato A."/>
            <person name="Lyhne E.K."/>
            <person name="Kogle M.E."/>
            <person name="Wiebenga A."/>
            <person name="Kun R.S."/>
            <person name="Lubbers R.J."/>
            <person name="Makela M.R."/>
            <person name="Barry K."/>
            <person name="Chovatia M."/>
            <person name="Clum A."/>
            <person name="Daum C."/>
            <person name="Haridas S."/>
            <person name="He G."/>
            <person name="LaButti K."/>
            <person name="Lipzen A."/>
            <person name="Mondo S."/>
            <person name="Riley R."/>
            <person name="Salamov A."/>
            <person name="Simmons B.A."/>
            <person name="Magnuson J.K."/>
            <person name="Henrissat B."/>
            <person name="Mortensen U.H."/>
            <person name="Larsen T.O."/>
            <person name="Devries R.P."/>
            <person name="Grigoriev I.V."/>
            <person name="Machida M."/>
            <person name="Baker S.E."/>
            <person name="Andersen M.R."/>
        </authorList>
    </citation>
    <scope>NUCLEOTIDE SEQUENCE [LARGE SCALE GENOMIC DNA]</scope>
    <source>
        <strain evidence="1 2">CBS 151.66</strain>
    </source>
</reference>
<keyword evidence="2" id="KW-1185">Reference proteome</keyword>
<protein>
    <submittedName>
        <fullName evidence="1">Uncharacterized protein</fullName>
    </submittedName>
</protein>
<name>A0A5N5X8N5_9EURO</name>
<dbReference type="OrthoDB" id="3434980at2759"/>
<sequence>MSRKQTIIRFTPEGFEKHDEVVLRITNEDTGTDEFVTQPSYPPLYHPPPLTEEAINKLKALDGVEVILLEDE</sequence>
<proteinExistence type="predicted"/>
<organism evidence="1 2">
    <name type="scientific">Aspergillus leporis</name>
    <dbReference type="NCBI Taxonomy" id="41062"/>
    <lineage>
        <taxon>Eukaryota</taxon>
        <taxon>Fungi</taxon>
        <taxon>Dikarya</taxon>
        <taxon>Ascomycota</taxon>
        <taxon>Pezizomycotina</taxon>
        <taxon>Eurotiomycetes</taxon>
        <taxon>Eurotiomycetidae</taxon>
        <taxon>Eurotiales</taxon>
        <taxon>Aspergillaceae</taxon>
        <taxon>Aspergillus</taxon>
        <taxon>Aspergillus subgen. Circumdati</taxon>
    </lineage>
</organism>
<evidence type="ECO:0000313" key="1">
    <source>
        <dbReference type="EMBL" id="KAB8075874.1"/>
    </source>
</evidence>
<dbReference type="EMBL" id="ML732188">
    <property type="protein sequence ID" value="KAB8075874.1"/>
    <property type="molecule type" value="Genomic_DNA"/>
</dbReference>
<gene>
    <name evidence="1" type="ORF">BDV29DRAFT_171196</name>
</gene>